<dbReference type="InterPro" id="IPR051317">
    <property type="entry name" value="Gfo/Idh/MocA_oxidoreduct"/>
</dbReference>
<accession>A0A5J5IFW4</accession>
<dbReference type="SUPFAM" id="SSF51735">
    <property type="entry name" value="NAD(P)-binding Rossmann-fold domains"/>
    <property type="match status" value="1"/>
</dbReference>
<dbReference type="PANTHER" id="PTHR43708">
    <property type="entry name" value="CONSERVED EXPRESSED OXIDOREDUCTASE (EUROFUNG)"/>
    <property type="match status" value="1"/>
</dbReference>
<gene>
    <name evidence="5" type="ORF">FW778_20130</name>
</gene>
<dbReference type="InterPro" id="IPR004104">
    <property type="entry name" value="Gfo/Idh/MocA-like_OxRdtase_C"/>
</dbReference>
<dbReference type="Proteomes" id="UP000326903">
    <property type="component" value="Unassembled WGS sequence"/>
</dbReference>
<dbReference type="InterPro" id="IPR036291">
    <property type="entry name" value="NAD(P)-bd_dom_sf"/>
</dbReference>
<evidence type="ECO:0000313" key="5">
    <source>
        <dbReference type="EMBL" id="KAA9035865.1"/>
    </source>
</evidence>
<evidence type="ECO:0000313" key="6">
    <source>
        <dbReference type="Proteomes" id="UP000326903"/>
    </source>
</evidence>
<evidence type="ECO:0000259" key="3">
    <source>
        <dbReference type="Pfam" id="PF01408"/>
    </source>
</evidence>
<dbReference type="GO" id="GO:0016491">
    <property type="term" value="F:oxidoreductase activity"/>
    <property type="evidence" value="ECO:0007669"/>
    <property type="project" value="UniProtKB-KW"/>
</dbReference>
<dbReference type="Gene3D" id="3.30.360.10">
    <property type="entry name" value="Dihydrodipicolinate Reductase, domain 2"/>
    <property type="match status" value="1"/>
</dbReference>
<protein>
    <submittedName>
        <fullName evidence="5">Oxidoreductase</fullName>
    </submittedName>
</protein>
<dbReference type="InterPro" id="IPR000683">
    <property type="entry name" value="Gfo/Idh/MocA-like_OxRdtase_N"/>
</dbReference>
<sequence>MDKLIKVGLIGFGAGGQTFHAPVLTTVHGLQLAKIRAVKPEQVNPARVKYSQAEIVQTSAEIFEDENIDLVIITTPNTSHHSLALQALQADKHVVVDKPFTTNTKDADELIEEATKRNLILSVYHSRRFDSDFYTVQKIIKNNLLGGLVEMESRYDRFRNYLKPNAWREEDAPGSGILYDLGSHLIDQAQTLFGLPDTVSADLGIQRKGGKAIDNFEIILHFPGLKVTLKAGMLVREPLPRFILLGNDGSFVKYGLDVQEEALKAGFTSLTKNSWGIEPADIWGTLNTEIDGQHFIGKIESEKGDYSRFYNNIYNAIIGKEELIVTPVQARNNVRIIELAMQSQKEKRTIDFTF</sequence>
<dbReference type="Gene3D" id="3.40.50.720">
    <property type="entry name" value="NAD(P)-binding Rossmann-like Domain"/>
    <property type="match status" value="1"/>
</dbReference>
<dbReference type="Pfam" id="PF02894">
    <property type="entry name" value="GFO_IDH_MocA_C"/>
    <property type="match status" value="1"/>
</dbReference>
<keyword evidence="6" id="KW-1185">Reference proteome</keyword>
<organism evidence="5 6">
    <name type="scientific">Ginsengibacter hankyongi</name>
    <dbReference type="NCBI Taxonomy" id="2607284"/>
    <lineage>
        <taxon>Bacteria</taxon>
        <taxon>Pseudomonadati</taxon>
        <taxon>Bacteroidota</taxon>
        <taxon>Chitinophagia</taxon>
        <taxon>Chitinophagales</taxon>
        <taxon>Chitinophagaceae</taxon>
        <taxon>Ginsengibacter</taxon>
    </lineage>
</organism>
<feature type="domain" description="Gfo/Idh/MocA-like oxidoreductase N-terminal" evidence="3">
    <location>
        <begin position="5"/>
        <end position="125"/>
    </location>
</feature>
<evidence type="ECO:0000256" key="2">
    <source>
        <dbReference type="ARBA" id="ARBA00023002"/>
    </source>
</evidence>
<evidence type="ECO:0000259" key="4">
    <source>
        <dbReference type="Pfam" id="PF02894"/>
    </source>
</evidence>
<dbReference type="AlphaFoldDB" id="A0A5J5IFW4"/>
<evidence type="ECO:0000256" key="1">
    <source>
        <dbReference type="ARBA" id="ARBA00010928"/>
    </source>
</evidence>
<proteinExistence type="inferred from homology"/>
<comment type="caution">
    <text evidence="5">The sequence shown here is derived from an EMBL/GenBank/DDBJ whole genome shotgun (WGS) entry which is preliminary data.</text>
</comment>
<dbReference type="EMBL" id="VYQF01000010">
    <property type="protein sequence ID" value="KAA9035865.1"/>
    <property type="molecule type" value="Genomic_DNA"/>
</dbReference>
<name>A0A5J5IFW4_9BACT</name>
<reference evidence="5 6" key="1">
    <citation type="submission" date="2019-09" db="EMBL/GenBank/DDBJ databases">
        <title>Draft genome sequence of Ginsengibacter sp. BR5-29.</title>
        <authorList>
            <person name="Im W.-T."/>
        </authorList>
    </citation>
    <scope>NUCLEOTIDE SEQUENCE [LARGE SCALE GENOMIC DNA]</scope>
    <source>
        <strain evidence="5 6">BR5-29</strain>
    </source>
</reference>
<keyword evidence="2" id="KW-0560">Oxidoreductase</keyword>
<comment type="similarity">
    <text evidence="1">Belongs to the Gfo/Idh/MocA family.</text>
</comment>
<dbReference type="GO" id="GO:0000166">
    <property type="term" value="F:nucleotide binding"/>
    <property type="evidence" value="ECO:0007669"/>
    <property type="project" value="InterPro"/>
</dbReference>
<dbReference type="RefSeq" id="WP_150416692.1">
    <property type="nucleotide sequence ID" value="NZ_VYQF01000010.1"/>
</dbReference>
<dbReference type="PANTHER" id="PTHR43708:SF5">
    <property type="entry name" value="CONSERVED EXPRESSED OXIDOREDUCTASE (EUROFUNG)-RELATED"/>
    <property type="match status" value="1"/>
</dbReference>
<feature type="domain" description="Gfo/Idh/MocA-like oxidoreductase C-terminal" evidence="4">
    <location>
        <begin position="138"/>
        <end position="351"/>
    </location>
</feature>
<dbReference type="Pfam" id="PF01408">
    <property type="entry name" value="GFO_IDH_MocA"/>
    <property type="match status" value="1"/>
</dbReference>